<feature type="non-terminal residue" evidence="3">
    <location>
        <position position="153"/>
    </location>
</feature>
<protein>
    <submittedName>
        <fullName evidence="3">---NA</fullName>
    </submittedName>
</protein>
<gene>
    <name evidence="3" type="ORF">PACLA_8A085479</name>
</gene>
<feature type="domain" description="Transglutaminase N-terminal" evidence="2">
    <location>
        <begin position="100"/>
        <end position="143"/>
    </location>
</feature>
<dbReference type="SUPFAM" id="SSF81296">
    <property type="entry name" value="E set domains"/>
    <property type="match status" value="1"/>
</dbReference>
<reference evidence="3" key="1">
    <citation type="submission" date="2020-04" db="EMBL/GenBank/DDBJ databases">
        <authorList>
            <person name="Alioto T."/>
            <person name="Alioto T."/>
            <person name="Gomez Garrido J."/>
        </authorList>
    </citation>
    <scope>NUCLEOTIDE SEQUENCE</scope>
    <source>
        <strain evidence="3">A484AB</strain>
    </source>
</reference>
<comment type="similarity">
    <text evidence="1">Belongs to the transglutaminase superfamily. Transglutaminase family.</text>
</comment>
<sequence length="153" mass="17530">MITAVTGIDLIAKKFSKHQTCYINYTRISRETKTKNSAPSSERDTTGDFQSVCNVIEKLVLWQQKCVSMETIVSVSKAIEAKMQSEQHFSDEGMDEVTVEFDYNRNENTTRHHTNEYENDVLVLRRGAMFDLGLIFNDVAPQDIQEPVLQFSI</sequence>
<organism evidence="3 4">
    <name type="scientific">Paramuricea clavata</name>
    <name type="common">Red gorgonian</name>
    <name type="synonym">Violescent sea-whip</name>
    <dbReference type="NCBI Taxonomy" id="317549"/>
    <lineage>
        <taxon>Eukaryota</taxon>
        <taxon>Metazoa</taxon>
        <taxon>Cnidaria</taxon>
        <taxon>Anthozoa</taxon>
        <taxon>Octocorallia</taxon>
        <taxon>Malacalcyonacea</taxon>
        <taxon>Plexauridae</taxon>
        <taxon>Paramuricea</taxon>
    </lineage>
</organism>
<dbReference type="EMBL" id="CACRXK020003398">
    <property type="protein sequence ID" value="CAB3998614.1"/>
    <property type="molecule type" value="Genomic_DNA"/>
</dbReference>
<evidence type="ECO:0000313" key="3">
    <source>
        <dbReference type="EMBL" id="CAB3998614.1"/>
    </source>
</evidence>
<name>A0A7D9E1S3_PARCT</name>
<evidence type="ECO:0000259" key="2">
    <source>
        <dbReference type="Pfam" id="PF00868"/>
    </source>
</evidence>
<comment type="caution">
    <text evidence="3">The sequence shown here is derived from an EMBL/GenBank/DDBJ whole genome shotgun (WGS) entry which is preliminary data.</text>
</comment>
<dbReference type="InterPro" id="IPR014756">
    <property type="entry name" value="Ig_E-set"/>
</dbReference>
<evidence type="ECO:0000256" key="1">
    <source>
        <dbReference type="ARBA" id="ARBA00005968"/>
    </source>
</evidence>
<dbReference type="AlphaFoldDB" id="A0A7D9E1S3"/>
<accession>A0A7D9E1S3</accession>
<proteinExistence type="inferred from homology"/>
<dbReference type="Gene3D" id="2.60.40.10">
    <property type="entry name" value="Immunoglobulins"/>
    <property type="match status" value="1"/>
</dbReference>
<dbReference type="InterPro" id="IPR013783">
    <property type="entry name" value="Ig-like_fold"/>
</dbReference>
<evidence type="ECO:0000313" key="4">
    <source>
        <dbReference type="Proteomes" id="UP001152795"/>
    </source>
</evidence>
<dbReference type="InterPro" id="IPR001102">
    <property type="entry name" value="Transglutaminase_N"/>
</dbReference>
<keyword evidence="4" id="KW-1185">Reference proteome</keyword>
<dbReference type="Pfam" id="PF00868">
    <property type="entry name" value="Transglut_N"/>
    <property type="match status" value="1"/>
</dbReference>
<dbReference type="Proteomes" id="UP001152795">
    <property type="component" value="Unassembled WGS sequence"/>
</dbReference>